<reference evidence="3" key="1">
    <citation type="submission" date="2021-04" db="EMBL/GenBank/DDBJ databases">
        <title>Sinoanaerobacter chloroacetimidivorans sp. nov., an obligate anaerobic bacterium isolated from anaerobic sludge.</title>
        <authorList>
            <person name="Bao Y."/>
        </authorList>
    </citation>
    <scope>NUCLEOTIDE SEQUENCE</scope>
    <source>
        <strain evidence="3">BAD-6</strain>
    </source>
</reference>
<comment type="caution">
    <text evidence="3">The sequence shown here is derived from an EMBL/GenBank/DDBJ whole genome shotgun (WGS) entry which is preliminary data.</text>
</comment>
<keyword evidence="2" id="KW-0479">Metal-binding</keyword>
<dbReference type="GO" id="GO:0019251">
    <property type="term" value="P:anaerobic cobalamin biosynthetic process"/>
    <property type="evidence" value="ECO:0007669"/>
    <property type="project" value="InterPro"/>
</dbReference>
<feature type="binding site" evidence="2">
    <location>
        <position position="210"/>
    </location>
    <ligand>
        <name>Co(2+)</name>
        <dbReference type="ChEBI" id="CHEBI:48828"/>
    </ligand>
</feature>
<accession>A0A8J7VYB1</accession>
<name>A0A8J7VYB1_9FIRM</name>
<dbReference type="GO" id="GO:0046872">
    <property type="term" value="F:metal ion binding"/>
    <property type="evidence" value="ECO:0007669"/>
    <property type="project" value="UniProtKB-KW"/>
</dbReference>
<dbReference type="PANTHER" id="PTHR33542">
    <property type="entry name" value="SIROHYDROCHLORIN FERROCHELATASE, CHLOROPLASTIC"/>
    <property type="match status" value="1"/>
</dbReference>
<dbReference type="Pfam" id="PF06180">
    <property type="entry name" value="CbiK"/>
    <property type="match status" value="1"/>
</dbReference>
<dbReference type="GO" id="GO:0016852">
    <property type="term" value="F:sirohydrochlorin cobaltochelatase activity"/>
    <property type="evidence" value="ECO:0007669"/>
    <property type="project" value="InterPro"/>
</dbReference>
<evidence type="ECO:0000313" key="3">
    <source>
        <dbReference type="EMBL" id="MBR0597327.1"/>
    </source>
</evidence>
<protein>
    <submittedName>
        <fullName evidence="3">Sirohydrochlorin cobaltochelatase</fullName>
    </submittedName>
</protein>
<evidence type="ECO:0000256" key="1">
    <source>
        <dbReference type="PIRSR" id="PIRSR033579-1"/>
    </source>
</evidence>
<keyword evidence="2" id="KW-0170">Cobalt</keyword>
<dbReference type="InterPro" id="IPR010388">
    <property type="entry name" value="Anaerobic_Co-chelatase"/>
</dbReference>
<dbReference type="PIRSF" id="PIRSF033579">
    <property type="entry name" value="Anaer_Co_chel"/>
    <property type="match status" value="1"/>
</dbReference>
<sequence>MNRKRAILVVSFGTSHAATREKTIGAIETEIAAAFPDYEIRRAFTSGMILKLLKKRDGIAIDTVAEAMERLASEGFQQVIIQPTHVINGEEYDDMAADAEQYRDRFEKITIGAPLLTHTEDYRKVIHAVTEQLPGLDVQDALVLMGHGTEHHANAVYAALDYHFKDMGYSNVFVGTVEAYPDVHTMVRKVKEYQPKRITLLPLMVVAGDHAVNDMAGEEEDSWKEIFKKEGYEVSCILKGLGEFKSIREIYLDHLSEAMKQIQD</sequence>
<dbReference type="InterPro" id="IPR050963">
    <property type="entry name" value="Sirohydro_Cobaltochel/CbiX"/>
</dbReference>
<feature type="binding site" evidence="2">
    <location>
        <position position="147"/>
    </location>
    <ligand>
        <name>Co(2+)</name>
        <dbReference type="ChEBI" id="CHEBI:48828"/>
    </ligand>
</feature>
<feature type="active site" description="Proton acceptor" evidence="1">
    <location>
        <position position="147"/>
    </location>
</feature>
<reference evidence="3" key="2">
    <citation type="submission" date="2021-04" db="EMBL/GenBank/DDBJ databases">
        <authorList>
            <person name="Liu J."/>
        </authorList>
    </citation>
    <scope>NUCLEOTIDE SEQUENCE</scope>
    <source>
        <strain evidence="3">BAD-6</strain>
    </source>
</reference>
<organism evidence="3 4">
    <name type="scientific">Sinanaerobacter chloroacetimidivorans</name>
    <dbReference type="NCBI Taxonomy" id="2818044"/>
    <lineage>
        <taxon>Bacteria</taxon>
        <taxon>Bacillati</taxon>
        <taxon>Bacillota</taxon>
        <taxon>Clostridia</taxon>
        <taxon>Peptostreptococcales</taxon>
        <taxon>Anaerovoracaceae</taxon>
        <taxon>Sinanaerobacter</taxon>
    </lineage>
</organism>
<dbReference type="AlphaFoldDB" id="A0A8J7VYB1"/>
<evidence type="ECO:0000313" key="4">
    <source>
        <dbReference type="Proteomes" id="UP000675664"/>
    </source>
</evidence>
<feature type="binding site" evidence="2">
    <location>
        <position position="178"/>
    </location>
    <ligand>
        <name>Co(2+)</name>
        <dbReference type="ChEBI" id="CHEBI:48828"/>
    </ligand>
</feature>
<dbReference type="SUPFAM" id="SSF53800">
    <property type="entry name" value="Chelatase"/>
    <property type="match status" value="1"/>
</dbReference>
<dbReference type="EMBL" id="JAGSND010000003">
    <property type="protein sequence ID" value="MBR0597327.1"/>
    <property type="molecule type" value="Genomic_DNA"/>
</dbReference>
<dbReference type="Gene3D" id="3.40.50.1400">
    <property type="match status" value="2"/>
</dbReference>
<dbReference type="CDD" id="cd03413">
    <property type="entry name" value="CbiK_C"/>
    <property type="match status" value="1"/>
</dbReference>
<dbReference type="CDD" id="cd03412">
    <property type="entry name" value="CbiK_N"/>
    <property type="match status" value="1"/>
</dbReference>
<dbReference type="Proteomes" id="UP000675664">
    <property type="component" value="Unassembled WGS sequence"/>
</dbReference>
<evidence type="ECO:0000256" key="2">
    <source>
        <dbReference type="PIRSR" id="PIRSR033579-3"/>
    </source>
</evidence>
<dbReference type="PANTHER" id="PTHR33542:SF3">
    <property type="entry name" value="SIROHYDROCHLORIN FERROCHELATASE, CHLOROPLASTIC"/>
    <property type="match status" value="1"/>
</dbReference>
<keyword evidence="4" id="KW-1185">Reference proteome</keyword>
<dbReference type="RefSeq" id="WP_227017465.1">
    <property type="nucleotide sequence ID" value="NZ_JAGSND010000003.1"/>
</dbReference>
<gene>
    <name evidence="3" type="ORF">KCX82_05555</name>
</gene>
<proteinExistence type="predicted"/>